<reference evidence="2" key="1">
    <citation type="submission" date="2013-03" db="EMBL/GenBank/DDBJ databases">
        <title>The Genome Sequence of Anopheles minimus MINIMUS1.</title>
        <authorList>
            <consortium name="The Broad Institute Genomics Platform"/>
            <person name="Neafsey D.E."/>
            <person name="Walton C."/>
            <person name="Walker B."/>
            <person name="Young S.K."/>
            <person name="Zeng Q."/>
            <person name="Gargeya S."/>
            <person name="Fitzgerald M."/>
            <person name="Haas B."/>
            <person name="Abouelleil A."/>
            <person name="Allen A.W."/>
            <person name="Alvarado L."/>
            <person name="Arachchi H.M."/>
            <person name="Berlin A.M."/>
            <person name="Chapman S.B."/>
            <person name="Gainer-Dewar J."/>
            <person name="Goldberg J."/>
            <person name="Griggs A."/>
            <person name="Gujja S."/>
            <person name="Hansen M."/>
            <person name="Howarth C."/>
            <person name="Imamovic A."/>
            <person name="Ireland A."/>
            <person name="Larimer J."/>
            <person name="McCowan C."/>
            <person name="Murphy C."/>
            <person name="Pearson M."/>
            <person name="Poon T.W."/>
            <person name="Priest M."/>
            <person name="Roberts A."/>
            <person name="Saif S."/>
            <person name="Shea T."/>
            <person name="Sisk P."/>
            <person name="Sykes S."/>
            <person name="Wortman J."/>
            <person name="Nusbaum C."/>
            <person name="Birren B."/>
        </authorList>
    </citation>
    <scope>NUCLEOTIDE SEQUENCE [LARGE SCALE GENOMIC DNA]</scope>
    <source>
        <strain evidence="2">MINIMUS1</strain>
    </source>
</reference>
<sequence length="63" mass="6990">MGAVRSILPGVIYVTVTPTTTASCTSKNVKEYNSHYCLFFFVLLDLSPSAVHPYRVHLCAELQ</sequence>
<evidence type="ECO:0000313" key="1">
    <source>
        <dbReference type="EnsemblMetazoa" id="AMIN014876-PA"/>
    </source>
</evidence>
<dbReference type="EnsemblMetazoa" id="AMIN014876-RA">
    <property type="protein sequence ID" value="AMIN014876-PA"/>
    <property type="gene ID" value="AMIN014876"/>
</dbReference>
<evidence type="ECO:0000313" key="2">
    <source>
        <dbReference type="Proteomes" id="UP000075920"/>
    </source>
</evidence>
<dbReference type="VEuPathDB" id="VectorBase:AMIN014876"/>
<keyword evidence="2" id="KW-1185">Reference proteome</keyword>
<dbReference type="PROSITE" id="PS51257">
    <property type="entry name" value="PROKAR_LIPOPROTEIN"/>
    <property type="match status" value="1"/>
</dbReference>
<proteinExistence type="predicted"/>
<protein>
    <submittedName>
        <fullName evidence="1">Uncharacterized protein</fullName>
    </submittedName>
</protein>
<reference evidence="1" key="2">
    <citation type="submission" date="2020-05" db="UniProtKB">
        <authorList>
            <consortium name="EnsemblMetazoa"/>
        </authorList>
    </citation>
    <scope>IDENTIFICATION</scope>
    <source>
        <strain evidence="1">MINIMUS1</strain>
    </source>
</reference>
<dbReference type="AlphaFoldDB" id="A0A182WQF3"/>
<dbReference type="Proteomes" id="UP000075920">
    <property type="component" value="Unassembled WGS sequence"/>
</dbReference>
<accession>A0A182WQF3</accession>
<name>A0A182WQF3_9DIPT</name>
<organism evidence="1 2">
    <name type="scientific">Anopheles minimus</name>
    <dbReference type="NCBI Taxonomy" id="112268"/>
    <lineage>
        <taxon>Eukaryota</taxon>
        <taxon>Metazoa</taxon>
        <taxon>Ecdysozoa</taxon>
        <taxon>Arthropoda</taxon>
        <taxon>Hexapoda</taxon>
        <taxon>Insecta</taxon>
        <taxon>Pterygota</taxon>
        <taxon>Neoptera</taxon>
        <taxon>Endopterygota</taxon>
        <taxon>Diptera</taxon>
        <taxon>Nematocera</taxon>
        <taxon>Culicoidea</taxon>
        <taxon>Culicidae</taxon>
        <taxon>Anophelinae</taxon>
        <taxon>Anopheles</taxon>
    </lineage>
</organism>